<comment type="caution">
    <text evidence="3">The sequence shown here is derived from an EMBL/GenBank/DDBJ whole genome shotgun (WGS) entry which is preliminary data.</text>
</comment>
<reference evidence="3 4" key="1">
    <citation type="journal article" date="2021" name="Hortic Res">
        <title>Chromosome-scale assembly of the Dendrobium chrysotoxum genome enhances the understanding of orchid evolution.</title>
        <authorList>
            <person name="Zhang Y."/>
            <person name="Zhang G.Q."/>
            <person name="Zhang D."/>
            <person name="Liu X.D."/>
            <person name="Xu X.Y."/>
            <person name="Sun W.H."/>
            <person name="Yu X."/>
            <person name="Zhu X."/>
            <person name="Wang Z.W."/>
            <person name="Zhao X."/>
            <person name="Zhong W.Y."/>
            <person name="Chen H."/>
            <person name="Yin W.L."/>
            <person name="Huang T."/>
            <person name="Niu S.C."/>
            <person name="Liu Z.J."/>
        </authorList>
    </citation>
    <scope>NUCLEOTIDE SEQUENCE [LARGE SCALE GENOMIC DNA]</scope>
    <source>
        <strain evidence="3">Lindl</strain>
    </source>
</reference>
<evidence type="ECO:0000313" key="3">
    <source>
        <dbReference type="EMBL" id="KAH0466645.1"/>
    </source>
</evidence>
<dbReference type="GO" id="GO:0005524">
    <property type="term" value="F:ATP binding"/>
    <property type="evidence" value="ECO:0007669"/>
    <property type="project" value="UniProtKB-KW"/>
</dbReference>
<keyword evidence="1" id="KW-0547">Nucleotide-binding</keyword>
<dbReference type="InterPro" id="IPR011009">
    <property type="entry name" value="Kinase-like_dom_sf"/>
</dbReference>
<dbReference type="PANTHER" id="PTHR24055">
    <property type="entry name" value="MITOGEN-ACTIVATED PROTEIN KINASE"/>
    <property type="match status" value="1"/>
</dbReference>
<dbReference type="EMBL" id="JAGFBR010000005">
    <property type="protein sequence ID" value="KAH0466645.1"/>
    <property type="molecule type" value="Genomic_DNA"/>
</dbReference>
<evidence type="ECO:0000256" key="2">
    <source>
        <dbReference type="ARBA" id="ARBA00022840"/>
    </source>
</evidence>
<sequence>MARAVDPSNGTRNLGKYYYEMLQSLFEIDTKYVPIKPIGFNQKNYNIFENRLDVLRTLREVKLLCHPHHENAITLKDIMMSPYKTFRDFYLVYELMDTYLHQIIKSP</sequence>
<protein>
    <submittedName>
        <fullName evidence="3">Uncharacterized protein</fullName>
    </submittedName>
</protein>
<accession>A0AAV7HET5</accession>
<name>A0AAV7HET5_DENCH</name>
<dbReference type="SUPFAM" id="SSF56112">
    <property type="entry name" value="Protein kinase-like (PK-like)"/>
    <property type="match status" value="1"/>
</dbReference>
<dbReference type="AlphaFoldDB" id="A0AAV7HET5"/>
<keyword evidence="2" id="KW-0067">ATP-binding</keyword>
<dbReference type="InterPro" id="IPR050117">
    <property type="entry name" value="MAPK"/>
</dbReference>
<dbReference type="Gene3D" id="3.30.200.20">
    <property type="entry name" value="Phosphorylase Kinase, domain 1"/>
    <property type="match status" value="1"/>
</dbReference>
<dbReference type="Proteomes" id="UP000775213">
    <property type="component" value="Unassembled WGS sequence"/>
</dbReference>
<keyword evidence="4" id="KW-1185">Reference proteome</keyword>
<evidence type="ECO:0000256" key="1">
    <source>
        <dbReference type="ARBA" id="ARBA00022741"/>
    </source>
</evidence>
<organism evidence="3 4">
    <name type="scientific">Dendrobium chrysotoxum</name>
    <name type="common">Orchid</name>
    <dbReference type="NCBI Taxonomy" id="161865"/>
    <lineage>
        <taxon>Eukaryota</taxon>
        <taxon>Viridiplantae</taxon>
        <taxon>Streptophyta</taxon>
        <taxon>Embryophyta</taxon>
        <taxon>Tracheophyta</taxon>
        <taxon>Spermatophyta</taxon>
        <taxon>Magnoliopsida</taxon>
        <taxon>Liliopsida</taxon>
        <taxon>Asparagales</taxon>
        <taxon>Orchidaceae</taxon>
        <taxon>Epidendroideae</taxon>
        <taxon>Malaxideae</taxon>
        <taxon>Dendrobiinae</taxon>
        <taxon>Dendrobium</taxon>
    </lineage>
</organism>
<evidence type="ECO:0000313" key="4">
    <source>
        <dbReference type="Proteomes" id="UP000775213"/>
    </source>
</evidence>
<gene>
    <name evidence="3" type="ORF">IEQ34_003883</name>
</gene>
<proteinExistence type="predicted"/>